<proteinExistence type="predicted"/>
<sequence length="63" mass="6880">MLSAARLSRVTATYVCAGHPTPWQHTPSLAQALGDARMRCARRNATRCRLTKNGGGTRLLNSR</sequence>
<reference evidence="2" key="1">
    <citation type="journal article" date="2020" name="Phytopathology">
        <title>Genomic acquisitions in emerging populations of Xanthomonas vasicola pv. vasculorum infecting corn in the U.S. and Argentina.</title>
        <authorList>
            <person name="Perez-Quintero A.L."/>
        </authorList>
    </citation>
    <scope>NUCLEOTIDE SEQUENCE [LARGE SCALE GENOMIC DNA]</scope>
    <source>
        <strain evidence="2">Xvh-L</strain>
    </source>
</reference>
<name>A0ABD7SAA1_XANVA</name>
<accession>A0ABD7SAA1</accession>
<gene>
    <name evidence="1" type="ORF">FQK01_10950</name>
</gene>
<organism evidence="1 2">
    <name type="scientific">Xanthomonas vasicola</name>
    <dbReference type="NCBI Taxonomy" id="56459"/>
    <lineage>
        <taxon>Bacteria</taxon>
        <taxon>Pseudomonadati</taxon>
        <taxon>Pseudomonadota</taxon>
        <taxon>Gammaproteobacteria</taxon>
        <taxon>Lysobacterales</taxon>
        <taxon>Lysobacteraceae</taxon>
        <taxon>Xanthomonas</taxon>
    </lineage>
</organism>
<keyword evidence="2" id="KW-1185">Reference proteome</keyword>
<dbReference type="EMBL" id="VOCK01000014">
    <property type="protein sequence ID" value="TWQ53262.1"/>
    <property type="molecule type" value="Genomic_DNA"/>
</dbReference>
<protein>
    <submittedName>
        <fullName evidence="1">Uncharacterized protein</fullName>
    </submittedName>
</protein>
<comment type="caution">
    <text evidence="1">The sequence shown here is derived from an EMBL/GenBank/DDBJ whole genome shotgun (WGS) entry which is preliminary data.</text>
</comment>
<dbReference type="AlphaFoldDB" id="A0ABD7SAA1"/>
<evidence type="ECO:0000313" key="1">
    <source>
        <dbReference type="EMBL" id="TWQ53262.1"/>
    </source>
</evidence>
<dbReference type="Proteomes" id="UP000320455">
    <property type="component" value="Unassembled WGS sequence"/>
</dbReference>
<evidence type="ECO:0000313" key="2">
    <source>
        <dbReference type="Proteomes" id="UP000320455"/>
    </source>
</evidence>